<organism evidence="1">
    <name type="scientific">bioreactor metagenome</name>
    <dbReference type="NCBI Taxonomy" id="1076179"/>
    <lineage>
        <taxon>unclassified sequences</taxon>
        <taxon>metagenomes</taxon>
        <taxon>ecological metagenomes</taxon>
    </lineage>
</organism>
<dbReference type="AlphaFoldDB" id="A0A645AYQ1"/>
<comment type="caution">
    <text evidence="1">The sequence shown here is derived from an EMBL/GenBank/DDBJ whole genome shotgun (WGS) entry which is preliminary data.</text>
</comment>
<protein>
    <submittedName>
        <fullName evidence="1">Uncharacterized protein</fullName>
    </submittedName>
</protein>
<reference evidence="1" key="1">
    <citation type="submission" date="2019-08" db="EMBL/GenBank/DDBJ databases">
        <authorList>
            <person name="Kucharzyk K."/>
            <person name="Murdoch R.W."/>
            <person name="Higgins S."/>
            <person name="Loffler F."/>
        </authorList>
    </citation>
    <scope>NUCLEOTIDE SEQUENCE</scope>
</reference>
<accession>A0A645AYQ1</accession>
<name>A0A645AYQ1_9ZZZZ</name>
<sequence>MNTASYNLKDDDVKEMDMEGDLMYKALAVCSSLEDFEKFLNNLPRPMRVEANFGVIDAKGGAAYYETNNTGFVKVDANDPAIAPQGYLVYTNFSYTGRYNEGMGYIRQQNALDIISRESMFSQITPHWIFNKLSRSFYHSFMGTDLTSPESSPERFTGWVLDQDYIPRRSSTASVAIQGVKPGENPEMTIMWTVLGYPPAGVAVPVLLKAGAPSVLVKNTRSDNAPACDMALALKYKTFSNKRGSGQRYMNFNLIYNSNRTGYMQELAPAEHYIETLFKEPIERWRRDGLNVNELLQYYKDADDAVSSAYLSLTAGR</sequence>
<proteinExistence type="predicted"/>
<evidence type="ECO:0000313" key="1">
    <source>
        <dbReference type="EMBL" id="MPM57916.1"/>
    </source>
</evidence>
<dbReference type="Gene3D" id="3.60.60.10">
    <property type="entry name" value="Penicillin V Acylase, Chain A"/>
    <property type="match status" value="1"/>
</dbReference>
<gene>
    <name evidence="1" type="ORF">SDC9_104745</name>
</gene>
<dbReference type="EMBL" id="VSSQ01016507">
    <property type="protein sequence ID" value="MPM57916.1"/>
    <property type="molecule type" value="Genomic_DNA"/>
</dbReference>